<dbReference type="Pfam" id="PF13187">
    <property type="entry name" value="Fer4_9"/>
    <property type="match status" value="1"/>
</dbReference>
<feature type="binding site" evidence="10">
    <location>
        <position position="51"/>
    </location>
    <ligand>
        <name>[4Fe-4S] cluster</name>
        <dbReference type="ChEBI" id="CHEBI:49883"/>
        <label>1</label>
    </ligand>
</feature>
<evidence type="ECO:0000256" key="9">
    <source>
        <dbReference type="ARBA" id="ARBA00023136"/>
    </source>
</evidence>
<evidence type="ECO:0000256" key="6">
    <source>
        <dbReference type="ARBA" id="ARBA00022982"/>
    </source>
</evidence>
<keyword evidence="15" id="KW-1185">Reference proteome</keyword>
<sequence>MSISGILIATAIVGATGLFIGVFLGLAGKKFAVEVDEKEELVLEALPGNNCGACGYPGCSGLAAAIAKGEAEVGACPVGGAPVAAAISEIMGIEAGALIRKVAYVKCAGDCESAKQNYDYYGVEDCVIMNMMQDGGPKKCNYGCLGGGTCMRACPFGAIYMENGIAKVDKALCRSCEKCVQSCPKHIIEMVPETEQYWVMCASMDKGKDVMAACSVGCIGCKMCEKACEFDAVKVVDNIAHIDADKCTNCGACAEKCPKKIIFKVS</sequence>
<feature type="domain" description="4Fe-4S ferredoxin-type" evidence="12">
    <location>
        <begin position="164"/>
        <end position="193"/>
    </location>
</feature>
<dbReference type="InterPro" id="IPR017896">
    <property type="entry name" value="4Fe4S_Fe-S-bd"/>
</dbReference>
<dbReference type="Pfam" id="PF12838">
    <property type="entry name" value="Fer4_7"/>
    <property type="match status" value="1"/>
</dbReference>
<keyword evidence="9 10" id="KW-0472">Membrane</keyword>
<dbReference type="HAMAP" id="MF_00463">
    <property type="entry name" value="RsxB_RnfB"/>
    <property type="match status" value="1"/>
</dbReference>
<feature type="binding site" evidence="10">
    <location>
        <position position="179"/>
    </location>
    <ligand>
        <name>[4Fe-4S] cluster</name>
        <dbReference type="ChEBI" id="CHEBI:49883"/>
        <label>3</label>
    </ligand>
</feature>
<proteinExistence type="inferred from homology"/>
<evidence type="ECO:0000256" key="8">
    <source>
        <dbReference type="ARBA" id="ARBA00023014"/>
    </source>
</evidence>
<dbReference type="PROSITE" id="PS51379">
    <property type="entry name" value="4FE4S_FER_2"/>
    <property type="match status" value="4"/>
</dbReference>
<comment type="subunit">
    <text evidence="10">The complex is composed of six subunits: RnfA, RnfB, RnfC, RnfD, RnfE and RnfG.</text>
</comment>
<dbReference type="Gene3D" id="1.10.15.40">
    <property type="entry name" value="Electron transport complex subunit B, putative Fe-S cluster"/>
    <property type="match status" value="1"/>
</dbReference>
<dbReference type="EC" id="7.-.-.-" evidence="10"/>
<dbReference type="CDD" id="cd10549">
    <property type="entry name" value="MtMvhB_like"/>
    <property type="match status" value="1"/>
</dbReference>
<dbReference type="InterPro" id="IPR007202">
    <property type="entry name" value="4Fe-4S_dom"/>
</dbReference>
<feature type="binding site" evidence="10">
    <location>
        <position position="144"/>
    </location>
    <ligand>
        <name>[4Fe-4S] cluster</name>
        <dbReference type="ChEBI" id="CHEBI:49883"/>
        <label>2</label>
    </ligand>
</feature>
<dbReference type="RefSeq" id="WP_262064904.1">
    <property type="nucleotide sequence ID" value="NZ_JAMXOD010000002.1"/>
</dbReference>
<evidence type="ECO:0000256" key="7">
    <source>
        <dbReference type="ARBA" id="ARBA00023004"/>
    </source>
</evidence>
<feature type="binding site" evidence="10">
    <location>
        <position position="150"/>
    </location>
    <ligand>
        <name>[4Fe-4S] cluster</name>
        <dbReference type="ChEBI" id="CHEBI:49883"/>
        <label>2</label>
    </ligand>
</feature>
<keyword evidence="5 10" id="KW-1278">Translocase</keyword>
<feature type="binding site" evidence="10">
    <location>
        <position position="76"/>
    </location>
    <ligand>
        <name>[4Fe-4S] cluster</name>
        <dbReference type="ChEBI" id="CHEBI:49883"/>
        <label>1</label>
    </ligand>
</feature>
<evidence type="ECO:0000256" key="4">
    <source>
        <dbReference type="ARBA" id="ARBA00022737"/>
    </source>
</evidence>
<feature type="binding site" evidence="10">
    <location>
        <position position="54"/>
    </location>
    <ligand>
        <name>[4Fe-4S] cluster</name>
        <dbReference type="ChEBI" id="CHEBI:49883"/>
        <label>1</label>
    </ligand>
</feature>
<feature type="binding site" evidence="10">
    <location>
        <position position="59"/>
    </location>
    <ligand>
        <name>[4Fe-4S] cluster</name>
        <dbReference type="ChEBI" id="CHEBI:49883"/>
        <label>1</label>
    </ligand>
</feature>
<dbReference type="SUPFAM" id="SSF54862">
    <property type="entry name" value="4Fe-4S ferredoxins"/>
    <property type="match status" value="1"/>
</dbReference>
<evidence type="ECO:0000259" key="12">
    <source>
        <dbReference type="PROSITE" id="PS51379"/>
    </source>
</evidence>
<feature type="binding site" evidence="10">
    <location>
        <position position="173"/>
    </location>
    <ligand>
        <name>[4Fe-4S] cluster</name>
        <dbReference type="ChEBI" id="CHEBI:49883"/>
        <label>3</label>
    </ligand>
</feature>
<organism evidence="14 15">
    <name type="scientific">Aequitasia blattaphilus</name>
    <dbReference type="NCBI Taxonomy" id="2949332"/>
    <lineage>
        <taxon>Bacteria</taxon>
        <taxon>Bacillati</taxon>
        <taxon>Bacillota</taxon>
        <taxon>Clostridia</taxon>
        <taxon>Lachnospirales</taxon>
        <taxon>Lachnospiraceae</taxon>
        <taxon>Aequitasia</taxon>
    </lineage>
</organism>
<comment type="similarity">
    <text evidence="10">Belongs to the 4Fe4S bacterial-type ferredoxin family. RnfB subfamily.</text>
</comment>
<keyword evidence="4 10" id="KW-0677">Repeat</keyword>
<keyword evidence="6 10" id="KW-0249">Electron transport</keyword>
<keyword evidence="2 10" id="KW-0004">4Fe-4S</keyword>
<comment type="caution">
    <text evidence="10">Lacks conserved residue(s) required for the propagation of feature annotation.</text>
</comment>
<evidence type="ECO:0000256" key="11">
    <source>
        <dbReference type="SAM" id="Phobius"/>
    </source>
</evidence>
<evidence type="ECO:0000256" key="5">
    <source>
        <dbReference type="ARBA" id="ARBA00022967"/>
    </source>
</evidence>
<gene>
    <name evidence="10" type="primary">rnfB</name>
    <name evidence="14" type="ORF">NK125_01655</name>
</gene>
<feature type="domain" description="4Fe-4S ferredoxin-type" evidence="12">
    <location>
        <begin position="207"/>
        <end position="237"/>
    </location>
</feature>
<dbReference type="Proteomes" id="UP001523566">
    <property type="component" value="Unassembled WGS sequence"/>
</dbReference>
<comment type="cofactor">
    <cofactor evidence="10">
        <name>[4Fe-4S] cluster</name>
        <dbReference type="ChEBI" id="CHEBI:49883"/>
    </cofactor>
    <text evidence="10">Binds 3 [4Fe-4S] clusters.</text>
</comment>
<reference evidence="14 15" key="1">
    <citation type="journal article" date="2022" name="Genome Biol. Evol.">
        <title>Host diet, physiology and behaviors set the stage for Lachnospiraceae cladogenesis.</title>
        <authorList>
            <person name="Vera-Ponce De Leon A."/>
            <person name="Schneider M."/>
            <person name="Jahnes B.C."/>
            <person name="Sadowski V."/>
            <person name="Camuy-Velez L.A."/>
            <person name="Duan J."/>
            <person name="Sabree Z.L."/>
        </authorList>
    </citation>
    <scope>NUCLEOTIDE SEQUENCE [LARGE SCALE GENOMIC DNA]</scope>
    <source>
        <strain evidence="14 15">PAL113</strain>
    </source>
</reference>
<keyword evidence="1 10" id="KW-0813">Transport</keyword>
<dbReference type="InterPro" id="IPR050395">
    <property type="entry name" value="4Fe4S_Ferredoxin_RnfB"/>
</dbReference>
<comment type="subcellular location">
    <subcellularLocation>
        <location evidence="10">Cell membrane</location>
    </subcellularLocation>
</comment>
<feature type="domain" description="4Fe-4S" evidence="13">
    <location>
        <begin position="34"/>
        <end position="93"/>
    </location>
</feature>
<evidence type="ECO:0000259" key="13">
    <source>
        <dbReference type="PROSITE" id="PS51656"/>
    </source>
</evidence>
<feature type="binding site" evidence="10">
    <location>
        <position position="183"/>
    </location>
    <ligand>
        <name>[4Fe-4S] cluster</name>
        <dbReference type="ChEBI" id="CHEBI:49883"/>
        <label>2</label>
    </ligand>
</feature>
<keyword evidence="7 10" id="KW-0408">Iron</keyword>
<evidence type="ECO:0000313" key="14">
    <source>
        <dbReference type="EMBL" id="MCP1101118.1"/>
    </source>
</evidence>
<comment type="caution">
    <text evidence="14">The sequence shown here is derived from an EMBL/GenBank/DDBJ whole genome shotgun (WGS) entry which is preliminary data.</text>
</comment>
<dbReference type="InterPro" id="IPR010207">
    <property type="entry name" value="Elect_transpt_cplx_RnfB/RsxB"/>
</dbReference>
<feature type="binding site" evidence="10">
    <location>
        <position position="140"/>
    </location>
    <ligand>
        <name>[4Fe-4S] cluster</name>
        <dbReference type="ChEBI" id="CHEBI:49883"/>
        <label>2</label>
    </ligand>
</feature>
<feature type="region of interest" description="Hydrophobic" evidence="10">
    <location>
        <begin position="1"/>
        <end position="28"/>
    </location>
</feature>
<dbReference type="PROSITE" id="PS51656">
    <property type="entry name" value="4FE4S"/>
    <property type="match status" value="1"/>
</dbReference>
<protein>
    <recommendedName>
        <fullName evidence="10">Ion-translocating oxidoreductase complex subunit B</fullName>
        <ecNumber evidence="10">7.-.-.-</ecNumber>
    </recommendedName>
    <alternativeName>
        <fullName evidence="10">Rnf electron transport complex subunit B</fullName>
    </alternativeName>
</protein>
<dbReference type="InterPro" id="IPR017900">
    <property type="entry name" value="4Fe4S_Fe_S_CS"/>
</dbReference>
<dbReference type="PANTHER" id="PTHR43560:SF1">
    <property type="entry name" value="ION-TRANSLOCATING OXIDOREDUCTASE COMPLEX SUBUNIT B"/>
    <property type="match status" value="1"/>
</dbReference>
<comment type="function">
    <text evidence="10">Part of a membrane-bound complex that couples electron transfer with translocation of ions across the membrane.</text>
</comment>
<feature type="transmembrane region" description="Helical" evidence="11">
    <location>
        <begin position="6"/>
        <end position="28"/>
    </location>
</feature>
<feature type="domain" description="4Fe-4S ferredoxin-type" evidence="12">
    <location>
        <begin position="238"/>
        <end position="266"/>
    </location>
</feature>
<dbReference type="PANTHER" id="PTHR43560">
    <property type="entry name" value="ION-TRANSLOCATING OXIDOREDUCTASE COMPLEX SUBUNIT B"/>
    <property type="match status" value="1"/>
</dbReference>
<evidence type="ECO:0000313" key="15">
    <source>
        <dbReference type="Proteomes" id="UP001523566"/>
    </source>
</evidence>
<feature type="binding site" evidence="10">
    <location>
        <position position="176"/>
    </location>
    <ligand>
        <name>[4Fe-4S] cluster</name>
        <dbReference type="ChEBI" id="CHEBI:49883"/>
        <label>3</label>
    </ligand>
</feature>
<dbReference type="PROSITE" id="PS00198">
    <property type="entry name" value="4FE4S_FER_1"/>
    <property type="match status" value="1"/>
</dbReference>
<keyword evidence="8 10" id="KW-0411">Iron-sulfur</keyword>
<dbReference type="NCBIfam" id="TIGR01944">
    <property type="entry name" value="rnfB"/>
    <property type="match status" value="1"/>
</dbReference>
<evidence type="ECO:0000256" key="10">
    <source>
        <dbReference type="HAMAP-Rule" id="MF_00463"/>
    </source>
</evidence>
<evidence type="ECO:0000256" key="1">
    <source>
        <dbReference type="ARBA" id="ARBA00022448"/>
    </source>
</evidence>
<keyword evidence="11" id="KW-1133">Transmembrane helix</keyword>
<dbReference type="Pfam" id="PF04060">
    <property type="entry name" value="FeS"/>
    <property type="match status" value="1"/>
</dbReference>
<keyword evidence="10" id="KW-1003">Cell membrane</keyword>
<dbReference type="Gene3D" id="3.30.70.20">
    <property type="match status" value="2"/>
</dbReference>
<keyword evidence="11" id="KW-0812">Transmembrane</keyword>
<evidence type="ECO:0000256" key="3">
    <source>
        <dbReference type="ARBA" id="ARBA00022723"/>
    </source>
</evidence>
<feature type="domain" description="4Fe-4S ferredoxin-type" evidence="12">
    <location>
        <begin position="129"/>
        <end position="163"/>
    </location>
</feature>
<dbReference type="EMBL" id="JAMZFW010000002">
    <property type="protein sequence ID" value="MCP1101118.1"/>
    <property type="molecule type" value="Genomic_DNA"/>
</dbReference>
<keyword evidence="3 10" id="KW-0479">Metal-binding</keyword>
<accession>A0ABT1E5U1</accession>
<feature type="binding site" evidence="10">
    <location>
        <position position="154"/>
    </location>
    <ligand>
        <name>[4Fe-4S] cluster</name>
        <dbReference type="ChEBI" id="CHEBI:49883"/>
        <label>3</label>
    </ligand>
</feature>
<evidence type="ECO:0000256" key="2">
    <source>
        <dbReference type="ARBA" id="ARBA00022485"/>
    </source>
</evidence>
<name>A0ABT1E5U1_9FIRM</name>